<protein>
    <submittedName>
        <fullName evidence="1">Uncharacterized protein</fullName>
    </submittedName>
</protein>
<accession>A0ABQ7R6L3</accession>
<name>A0ABQ7R6L3_PLUXY</name>
<reference evidence="1 2" key="1">
    <citation type="submission" date="2021-06" db="EMBL/GenBank/DDBJ databases">
        <title>A haploid diamondback moth (Plutella xylostella L.) genome assembly resolves 31 chromosomes and identifies a diamide resistance mutation.</title>
        <authorList>
            <person name="Ward C.M."/>
            <person name="Perry K.D."/>
            <person name="Baker G."/>
            <person name="Powis K."/>
            <person name="Heckel D.G."/>
            <person name="Baxter S.W."/>
        </authorList>
    </citation>
    <scope>NUCLEOTIDE SEQUENCE [LARGE SCALE GENOMIC DNA]</scope>
    <source>
        <strain evidence="1 2">LV</strain>
        <tissue evidence="1">Single pupa</tissue>
    </source>
</reference>
<comment type="caution">
    <text evidence="1">The sequence shown here is derived from an EMBL/GenBank/DDBJ whole genome shotgun (WGS) entry which is preliminary data.</text>
</comment>
<proteinExistence type="predicted"/>
<dbReference type="Proteomes" id="UP000823941">
    <property type="component" value="Chromosome 2"/>
</dbReference>
<sequence length="87" mass="10347">MTTLLQRAEKPFFQFCNLTETELQARVAHRHDQVKKWVSALRRDFNGTVRQSWEDVKVRFGTLKKLVRVFGVKLNELFFIGRRVPAR</sequence>
<dbReference type="EMBL" id="JAHIBW010000002">
    <property type="protein sequence ID" value="KAG7312915.1"/>
    <property type="molecule type" value="Genomic_DNA"/>
</dbReference>
<evidence type="ECO:0000313" key="1">
    <source>
        <dbReference type="EMBL" id="KAG7312915.1"/>
    </source>
</evidence>
<evidence type="ECO:0000313" key="2">
    <source>
        <dbReference type="Proteomes" id="UP000823941"/>
    </source>
</evidence>
<gene>
    <name evidence="1" type="ORF">JYU34_001313</name>
</gene>
<organism evidence="1 2">
    <name type="scientific">Plutella xylostella</name>
    <name type="common">Diamondback moth</name>
    <name type="synonym">Plutella maculipennis</name>
    <dbReference type="NCBI Taxonomy" id="51655"/>
    <lineage>
        <taxon>Eukaryota</taxon>
        <taxon>Metazoa</taxon>
        <taxon>Ecdysozoa</taxon>
        <taxon>Arthropoda</taxon>
        <taxon>Hexapoda</taxon>
        <taxon>Insecta</taxon>
        <taxon>Pterygota</taxon>
        <taxon>Neoptera</taxon>
        <taxon>Endopterygota</taxon>
        <taxon>Lepidoptera</taxon>
        <taxon>Glossata</taxon>
        <taxon>Ditrysia</taxon>
        <taxon>Yponomeutoidea</taxon>
        <taxon>Plutellidae</taxon>
        <taxon>Plutella</taxon>
    </lineage>
</organism>
<keyword evidence="2" id="KW-1185">Reference proteome</keyword>